<evidence type="ECO:0000256" key="6">
    <source>
        <dbReference type="ARBA" id="ARBA00034617"/>
    </source>
</evidence>
<dbReference type="GO" id="GO:0003677">
    <property type="term" value="F:DNA binding"/>
    <property type="evidence" value="ECO:0007669"/>
    <property type="project" value="UniProtKB-KW"/>
</dbReference>
<proteinExistence type="inferred from homology"/>
<dbReference type="InParanoid" id="A0A1Y2G5V5"/>
<reference evidence="11 12" key="1">
    <citation type="submission" date="2016-07" db="EMBL/GenBank/DDBJ databases">
        <title>Pervasive Adenine N6-methylation of Active Genes in Fungi.</title>
        <authorList>
            <consortium name="DOE Joint Genome Institute"/>
            <person name="Mondo S.J."/>
            <person name="Dannebaum R.O."/>
            <person name="Kuo R.C."/>
            <person name="Labutti K."/>
            <person name="Haridas S."/>
            <person name="Kuo A."/>
            <person name="Salamov A."/>
            <person name="Ahrendt S.R."/>
            <person name="Lipzen A."/>
            <person name="Sullivan W."/>
            <person name="Andreopoulos W.B."/>
            <person name="Clum A."/>
            <person name="Lindquist E."/>
            <person name="Daum C."/>
            <person name="Ramamoorthy G.K."/>
            <person name="Gryganskyi A."/>
            <person name="Culley D."/>
            <person name="Magnuson J.K."/>
            <person name="James T.Y."/>
            <person name="O'Malley M.A."/>
            <person name="Stajich J.E."/>
            <person name="Spatafora J.W."/>
            <person name="Visel A."/>
            <person name="Grigoriev I.V."/>
        </authorList>
    </citation>
    <scope>NUCLEOTIDE SEQUENCE [LARGE SCALE GENOMIC DNA]</scope>
    <source>
        <strain evidence="11 12">NRRL 3116</strain>
    </source>
</reference>
<dbReference type="InterPro" id="IPR027417">
    <property type="entry name" value="P-loop_NTPase"/>
</dbReference>
<name>A0A1Y2G5V5_9FUNG</name>
<comment type="similarity">
    <text evidence="1">Belongs to the helicase family. RecQ subfamily.</text>
</comment>
<evidence type="ECO:0000256" key="5">
    <source>
        <dbReference type="ARBA" id="ARBA00023235"/>
    </source>
</evidence>
<dbReference type="PROSITE" id="PS51194">
    <property type="entry name" value="HELICASE_CTER"/>
    <property type="match status" value="1"/>
</dbReference>
<dbReference type="GO" id="GO:0000724">
    <property type="term" value="P:double-strand break repair via homologous recombination"/>
    <property type="evidence" value="ECO:0007669"/>
    <property type="project" value="TreeGrafter"/>
</dbReference>
<dbReference type="PROSITE" id="PS51192">
    <property type="entry name" value="HELICASE_ATP_BIND_1"/>
    <property type="match status" value="1"/>
</dbReference>
<keyword evidence="12" id="KW-1185">Reference proteome</keyword>
<dbReference type="SMART" id="SM00490">
    <property type="entry name" value="HELICc"/>
    <property type="match status" value="1"/>
</dbReference>
<dbReference type="SUPFAM" id="SSF52540">
    <property type="entry name" value="P-loop containing nucleoside triphosphate hydrolases"/>
    <property type="match status" value="1"/>
</dbReference>
<evidence type="ECO:0000259" key="8">
    <source>
        <dbReference type="PROSITE" id="PS51192"/>
    </source>
</evidence>
<evidence type="ECO:0000313" key="10">
    <source>
        <dbReference type="EMBL" id="ORY96100.1"/>
    </source>
</evidence>
<feature type="domain" description="Helicase ATP-binding" evidence="8">
    <location>
        <begin position="27"/>
        <end position="201"/>
    </location>
</feature>
<keyword evidence="4" id="KW-0238">DNA-binding</keyword>
<evidence type="ECO:0000313" key="11">
    <source>
        <dbReference type="EMBL" id="ORY96104.1"/>
    </source>
</evidence>
<protein>
    <recommendedName>
        <fullName evidence="7">DNA 3'-5' helicase</fullName>
        <ecNumber evidence="7">5.6.2.4</ecNumber>
    </recommendedName>
</protein>
<feature type="domain" description="Helicase C-terminal" evidence="9">
    <location>
        <begin position="229"/>
        <end position="379"/>
    </location>
</feature>
<dbReference type="EMBL" id="MCFF01000077">
    <property type="protein sequence ID" value="ORY96100.1"/>
    <property type="molecule type" value="Genomic_DNA"/>
</dbReference>
<dbReference type="GeneID" id="33572611"/>
<evidence type="ECO:0000256" key="1">
    <source>
        <dbReference type="ARBA" id="ARBA00005446"/>
    </source>
</evidence>
<dbReference type="EMBL" id="MCFF01000077">
    <property type="protein sequence ID" value="ORY96104.1"/>
    <property type="molecule type" value="Genomic_DNA"/>
</dbReference>
<evidence type="ECO:0000256" key="2">
    <source>
        <dbReference type="ARBA" id="ARBA00022741"/>
    </source>
</evidence>
<comment type="catalytic activity">
    <reaction evidence="6">
        <text>Couples ATP hydrolysis with the unwinding of duplex DNA by translocating in the 3'-5' direction.</text>
        <dbReference type="EC" id="5.6.2.4"/>
    </reaction>
</comment>
<dbReference type="Proteomes" id="UP000193648">
    <property type="component" value="Unassembled WGS sequence"/>
</dbReference>
<dbReference type="AlphaFoldDB" id="A0A1Y2G5V5"/>
<evidence type="ECO:0000256" key="4">
    <source>
        <dbReference type="ARBA" id="ARBA00023125"/>
    </source>
</evidence>
<keyword evidence="2" id="KW-0547">Nucleotide-binding</keyword>
<dbReference type="SMART" id="SM00487">
    <property type="entry name" value="DEXDc"/>
    <property type="match status" value="1"/>
</dbReference>
<keyword evidence="5" id="KW-0413">Isomerase</keyword>
<evidence type="ECO:0000256" key="7">
    <source>
        <dbReference type="ARBA" id="ARBA00034808"/>
    </source>
</evidence>
<gene>
    <name evidence="10" type="ORF">BCR41DRAFT_426754</name>
    <name evidence="11" type="ORF">BCR41DRAFT_426758</name>
</gene>
<dbReference type="GO" id="GO:0009378">
    <property type="term" value="F:four-way junction helicase activity"/>
    <property type="evidence" value="ECO:0007669"/>
    <property type="project" value="TreeGrafter"/>
</dbReference>
<dbReference type="GO" id="GO:0005524">
    <property type="term" value="F:ATP binding"/>
    <property type="evidence" value="ECO:0007669"/>
    <property type="project" value="UniProtKB-KW"/>
</dbReference>
<dbReference type="GO" id="GO:0043138">
    <property type="term" value="F:3'-5' DNA helicase activity"/>
    <property type="evidence" value="ECO:0007669"/>
    <property type="project" value="UniProtKB-EC"/>
</dbReference>
<dbReference type="STRING" id="64571.A0A1Y2G5V5"/>
<dbReference type="EC" id="5.6.2.4" evidence="7"/>
<dbReference type="GO" id="GO:0005694">
    <property type="term" value="C:chromosome"/>
    <property type="evidence" value="ECO:0007669"/>
    <property type="project" value="TreeGrafter"/>
</dbReference>
<dbReference type="PANTHER" id="PTHR13710">
    <property type="entry name" value="DNA HELICASE RECQ FAMILY MEMBER"/>
    <property type="match status" value="1"/>
</dbReference>
<dbReference type="Pfam" id="PF00271">
    <property type="entry name" value="Helicase_C"/>
    <property type="match status" value="1"/>
</dbReference>
<dbReference type="Gene3D" id="3.40.50.300">
    <property type="entry name" value="P-loop containing nucleotide triphosphate hydrolases"/>
    <property type="match status" value="2"/>
</dbReference>
<evidence type="ECO:0000256" key="3">
    <source>
        <dbReference type="ARBA" id="ARBA00022840"/>
    </source>
</evidence>
<keyword evidence="3" id="KW-0067">ATP-binding</keyword>
<evidence type="ECO:0000313" key="12">
    <source>
        <dbReference type="Proteomes" id="UP000193648"/>
    </source>
</evidence>
<dbReference type="Pfam" id="PF00270">
    <property type="entry name" value="DEAD"/>
    <property type="match status" value="1"/>
</dbReference>
<dbReference type="PANTHER" id="PTHR13710:SF105">
    <property type="entry name" value="ATP-DEPENDENT DNA HELICASE Q1"/>
    <property type="match status" value="1"/>
</dbReference>
<comment type="caution">
    <text evidence="11">The sequence shown here is derived from an EMBL/GenBank/DDBJ whole genome shotgun (WGS) entry which is preliminary data.</text>
</comment>
<dbReference type="InterPro" id="IPR001650">
    <property type="entry name" value="Helicase_C-like"/>
</dbReference>
<dbReference type="GO" id="GO:0005737">
    <property type="term" value="C:cytoplasm"/>
    <property type="evidence" value="ECO:0007669"/>
    <property type="project" value="TreeGrafter"/>
</dbReference>
<sequence length="661" mass="74109">MITPEIVKIECERKFGLTPKEDQIKVIQCIDQGTDCVLIAPCGWGKTLVYFLPPVLWLEQTILIISPLKATMWEQSAKLNKLEIRNVALSAGDQITSNEQLVKDLSEGIYRAVFVTPELLFESDHLKGIWRNKRWQQQLLAVIVDDAHVVSTWGDKFREAYSMIFSFRPTIRNIPFIAVSATLPKYLLGDVTRAIRMEDPLIINLGNDRPNIRYEVKIYCRKKGERYSHFNSLLNFKKKTIAYFDAKNEMMGVFEHLKSVAGSNASKIDVFHANLSEEGKIHHLERFAQGEILLLLSTEAAGMGCDIGDIDRVVQVGVPDSVVSLVQRLGRAARDPQRKGVGIVLVADGEVNSKLSKDAAVGRAAPKRMKFDQAVNDFINTKLCRRAVLNNVFQNPPGYTEDCCDLCRPCLDEDVSHNDVLKRAPKWVSVSAPRTAEQKRLAKDILVSWRLEAFNRDLYPICSEATPSCVLPEKVLEKLGDNFGKITDTASINELTIWTPFFDFHLSQVAGILKRLNADINDGSQLRDVAVYLKGSTGDNHTVQTRCADKPLEGGSFLYGDKYQLLHRPAPISRDFRSNSNPNTQPLPLFPGEFLELDLPRKESAAVQEILSMDVSEIPTSPSLRSWRLDCPSDAPILPPSPISELPHQGHSLRSLITPQL</sequence>
<dbReference type="InterPro" id="IPR011545">
    <property type="entry name" value="DEAD/DEAH_box_helicase_dom"/>
</dbReference>
<accession>A0A1Y2G5V5</accession>
<organism evidence="11 12">
    <name type="scientific">Lobosporangium transversale</name>
    <dbReference type="NCBI Taxonomy" id="64571"/>
    <lineage>
        <taxon>Eukaryota</taxon>
        <taxon>Fungi</taxon>
        <taxon>Fungi incertae sedis</taxon>
        <taxon>Mucoromycota</taxon>
        <taxon>Mortierellomycotina</taxon>
        <taxon>Mortierellomycetes</taxon>
        <taxon>Mortierellales</taxon>
        <taxon>Mortierellaceae</taxon>
        <taxon>Lobosporangium</taxon>
    </lineage>
</organism>
<dbReference type="GO" id="GO:0016787">
    <property type="term" value="F:hydrolase activity"/>
    <property type="evidence" value="ECO:0007669"/>
    <property type="project" value="UniProtKB-KW"/>
</dbReference>
<dbReference type="RefSeq" id="XP_021875519.1">
    <property type="nucleotide sequence ID" value="XM_022030770.1"/>
</dbReference>
<dbReference type="OrthoDB" id="10261556at2759"/>
<evidence type="ECO:0000259" key="9">
    <source>
        <dbReference type="PROSITE" id="PS51194"/>
    </source>
</evidence>
<dbReference type="InterPro" id="IPR014001">
    <property type="entry name" value="Helicase_ATP-bd"/>
</dbReference>
<keyword evidence="11" id="KW-0378">Hydrolase</keyword>